<dbReference type="RefSeq" id="XP_007834464.1">
    <property type="nucleotide sequence ID" value="XM_007836273.1"/>
</dbReference>
<feature type="domain" description="Heterokaryon incompatibility" evidence="1">
    <location>
        <begin position="22"/>
        <end position="178"/>
    </location>
</feature>
<protein>
    <recommendedName>
        <fullName evidence="1">Heterokaryon incompatibility domain-containing protein</fullName>
    </recommendedName>
</protein>
<accession>W3X206</accession>
<name>W3X206_PESFW</name>
<dbReference type="AlphaFoldDB" id="W3X206"/>
<dbReference type="PANTHER" id="PTHR10622:SF10">
    <property type="entry name" value="HET DOMAIN-CONTAINING PROTEIN"/>
    <property type="match status" value="1"/>
</dbReference>
<dbReference type="InterPro" id="IPR010730">
    <property type="entry name" value="HET"/>
</dbReference>
<dbReference type="STRING" id="1229662.W3X206"/>
<sequence length="613" mass="69945">MRLIDTQTHLLLEPWKAAGKEYAILSHTWGDQEVIFQEWEQLYPSGAIKGQCPHVRHRGIDQKAGYHKVMQACEQARRDGIRYLWCDTMCINKESSAELSEAINSMFKWYRDAKVCYVYLADVTFPNKKTRNGVGLTHSNVPGWFPYAMERKRDEDVREMKSRFMASRWWTRGWTLQELLAPEDVVFFTQDWTPLGHKIGIAHWISAWTRIHKEALEDHSTISNFSIAQRMSWAADRTTTVPEDLAYCLLGIFSINMPMLYGQGDNAFQKLQHEIIKASADQSIFAWTASPGDPTAGTGALAKSPAFFKHCGSIVRSFDSPQEPYSLTNVGFKMRVAMINNSFATQSFIGLSCFLELHGESTRQESVTGTVEKNRRRVQIWIPVRKRGYGSSYERIHFPTSHVYFQNSYPINKVSGGPEILLCESPFRASLTQPFGGPSPKELYQTGIAVAVGFGNMSKISRAYKNLWQPRKFQTIPIGTRGARRWSHEVVVSGSFCIILSVTWNEFQKPKMHIYTTLRDADIQAVLSWLHQLDQTKQSGEHFDDAEMLHKAIRSTNHSSVVAVETNQSPMIIVEDEPLYDMHQSAFVMVDIIFKEDRILAGEREQAGQDIVF</sequence>
<dbReference type="Proteomes" id="UP000030651">
    <property type="component" value="Unassembled WGS sequence"/>
</dbReference>
<dbReference type="eggNOG" id="KOG4177">
    <property type="taxonomic scope" value="Eukaryota"/>
</dbReference>
<dbReference type="InParanoid" id="W3X206"/>
<dbReference type="EMBL" id="KI912113">
    <property type="protein sequence ID" value="ETS80163.1"/>
    <property type="molecule type" value="Genomic_DNA"/>
</dbReference>
<evidence type="ECO:0000313" key="2">
    <source>
        <dbReference type="EMBL" id="ETS80163.1"/>
    </source>
</evidence>
<dbReference type="OrthoDB" id="20872at2759"/>
<evidence type="ECO:0000313" key="3">
    <source>
        <dbReference type="Proteomes" id="UP000030651"/>
    </source>
</evidence>
<evidence type="ECO:0000259" key="1">
    <source>
        <dbReference type="Pfam" id="PF06985"/>
    </source>
</evidence>
<proteinExistence type="predicted"/>
<dbReference type="PANTHER" id="PTHR10622">
    <property type="entry name" value="HET DOMAIN-CONTAINING PROTEIN"/>
    <property type="match status" value="1"/>
</dbReference>
<organism evidence="2 3">
    <name type="scientific">Pestalotiopsis fici (strain W106-1 / CGMCC3.15140)</name>
    <dbReference type="NCBI Taxonomy" id="1229662"/>
    <lineage>
        <taxon>Eukaryota</taxon>
        <taxon>Fungi</taxon>
        <taxon>Dikarya</taxon>
        <taxon>Ascomycota</taxon>
        <taxon>Pezizomycotina</taxon>
        <taxon>Sordariomycetes</taxon>
        <taxon>Xylariomycetidae</taxon>
        <taxon>Amphisphaeriales</taxon>
        <taxon>Sporocadaceae</taxon>
        <taxon>Pestalotiopsis</taxon>
    </lineage>
</organism>
<reference evidence="3" key="1">
    <citation type="journal article" date="2015" name="BMC Genomics">
        <title>Genomic and transcriptomic analysis of the endophytic fungus Pestalotiopsis fici reveals its lifestyle and high potential for synthesis of natural products.</title>
        <authorList>
            <person name="Wang X."/>
            <person name="Zhang X."/>
            <person name="Liu L."/>
            <person name="Xiang M."/>
            <person name="Wang W."/>
            <person name="Sun X."/>
            <person name="Che Y."/>
            <person name="Guo L."/>
            <person name="Liu G."/>
            <person name="Guo L."/>
            <person name="Wang C."/>
            <person name="Yin W.B."/>
            <person name="Stadler M."/>
            <person name="Zhang X."/>
            <person name="Liu X."/>
        </authorList>
    </citation>
    <scope>NUCLEOTIDE SEQUENCE [LARGE SCALE GENOMIC DNA]</scope>
    <source>
        <strain evidence="3">W106-1 / CGMCC3.15140</strain>
    </source>
</reference>
<gene>
    <name evidence="2" type="ORF">PFICI_07692</name>
</gene>
<dbReference type="HOGENOM" id="CLU_445575_0_0_1"/>
<dbReference type="GeneID" id="19272705"/>
<dbReference type="KEGG" id="pfy:PFICI_07692"/>
<keyword evidence="3" id="KW-1185">Reference proteome</keyword>
<dbReference type="Pfam" id="PF06985">
    <property type="entry name" value="HET"/>
    <property type="match status" value="1"/>
</dbReference>